<evidence type="ECO:0000313" key="2">
    <source>
        <dbReference type="EMBL" id="KTB38930.1"/>
    </source>
</evidence>
<proteinExistence type="predicted"/>
<evidence type="ECO:0000256" key="1">
    <source>
        <dbReference type="SAM" id="MobiDB-lite"/>
    </source>
</evidence>
<dbReference type="AlphaFoldDB" id="A0A0W0FRL2"/>
<comment type="caution">
    <text evidence="2">The sequence shown here is derived from an EMBL/GenBank/DDBJ whole genome shotgun (WGS) entry which is preliminary data.</text>
</comment>
<protein>
    <recommendedName>
        <fullName evidence="4">Arrestin-like N-terminal domain-containing protein</fullName>
    </recommendedName>
</protein>
<dbReference type="Gene3D" id="2.60.40.640">
    <property type="match status" value="1"/>
</dbReference>
<name>A0A0W0FRL2_MONRR</name>
<organism evidence="2 3">
    <name type="scientific">Moniliophthora roreri</name>
    <name type="common">Frosty pod rot fungus</name>
    <name type="synonym">Monilia roreri</name>
    <dbReference type="NCBI Taxonomy" id="221103"/>
    <lineage>
        <taxon>Eukaryota</taxon>
        <taxon>Fungi</taxon>
        <taxon>Dikarya</taxon>
        <taxon>Basidiomycota</taxon>
        <taxon>Agaricomycotina</taxon>
        <taxon>Agaricomycetes</taxon>
        <taxon>Agaricomycetidae</taxon>
        <taxon>Agaricales</taxon>
        <taxon>Marasmiineae</taxon>
        <taxon>Marasmiaceae</taxon>
        <taxon>Moniliophthora</taxon>
    </lineage>
</organism>
<dbReference type="InterPro" id="IPR014752">
    <property type="entry name" value="Arrestin-like_C"/>
</dbReference>
<accession>A0A0W0FRL2</accession>
<dbReference type="EMBL" id="LATX01001717">
    <property type="protein sequence ID" value="KTB38930.1"/>
    <property type="molecule type" value="Genomic_DNA"/>
</dbReference>
<evidence type="ECO:0008006" key="4">
    <source>
        <dbReference type="Google" id="ProtNLM"/>
    </source>
</evidence>
<sequence length="766" mass="85926">MNSSIFANPPAYTTSSSLEDSTPLPRYSRRPIFGSTTIHAQSGVKKFSFTKKSGLVLSVFGDAALSHRFPTFMEGGCISGAVTIGPQLEKRVKGASVSARGRIIIGHGRENRDGTVHTFLYLPVHLPPPGEERYGAIFCIPLPREVFVASGRRSSVEVARLPSSFAESRSPVCVVYDLVLKVKRNWWQRDLKLKAVFGYLQGSTRPLPSYMSNGWKSLDPVTLKGKIFREREIEVDYALSLSTPLCYNRGSAIHCYMVVKSDDEQALALLSHPTALVVNLERHVRYRNLHMHAANSVQWLSAVDHIEAATWRPSRRRGPESTRRFFKGEIRLRHDLSPSMRILNMAIETERLPRYTRRNTLAQPLVARREPTEHVFQLMDGRKPSVILKLLSSAKSARCIPTYYEKEKINGTLELEGDSSVRTITVGITGRIVTGARTDDTHTFLNITHPIWSKSPEAPRTPSPSEGASSSKLSGHCVFPISISLPRVVCPGNSGVEYQLPETFTEAETHATVQYELTLHISRGKLRADNRIRTPFGYVPSSRPEPPSLLRQLAYEQNLPIPGPHFDVEGWKTLGTTIARGIVFHGREAEVQCTLSLAKPLCYTRGSVIPCFLNLWSIDRQTLDWVSNPNSIVLTLCRKIKYYNAPAMAKSEVSWKETSKDICTARWWPSCTIQGDSQNRYLEGEIRLPKDLRPSSEVAHFSISYSVDLYPFDLAGFKSHRSREPMLSEPIEIVTMYAKGPRPVAWSPPPAYDPTPRNDDIYAALR</sequence>
<dbReference type="eggNOG" id="ENOG502SMYY">
    <property type="taxonomic scope" value="Eukaryota"/>
</dbReference>
<gene>
    <name evidence="2" type="ORF">WG66_8497</name>
</gene>
<reference evidence="2 3" key="1">
    <citation type="submission" date="2015-12" db="EMBL/GenBank/DDBJ databases">
        <title>Draft genome sequence of Moniliophthora roreri, the causal agent of frosty pod rot of cacao.</title>
        <authorList>
            <person name="Aime M.C."/>
            <person name="Diaz-Valderrama J.R."/>
            <person name="Kijpornyongpan T."/>
            <person name="Phillips-Mora W."/>
        </authorList>
    </citation>
    <scope>NUCLEOTIDE SEQUENCE [LARGE SCALE GENOMIC DNA]</scope>
    <source>
        <strain evidence="2 3">MCA 2952</strain>
    </source>
</reference>
<feature type="region of interest" description="Disordered" evidence="1">
    <location>
        <begin position="452"/>
        <end position="472"/>
    </location>
</feature>
<evidence type="ECO:0000313" key="3">
    <source>
        <dbReference type="Proteomes" id="UP000054988"/>
    </source>
</evidence>
<feature type="region of interest" description="Disordered" evidence="1">
    <location>
        <begin position="1"/>
        <end position="25"/>
    </location>
</feature>
<feature type="compositionally biased region" description="Polar residues" evidence="1">
    <location>
        <begin position="1"/>
        <end position="20"/>
    </location>
</feature>
<feature type="compositionally biased region" description="Polar residues" evidence="1">
    <location>
        <begin position="463"/>
        <end position="472"/>
    </location>
</feature>
<dbReference type="Proteomes" id="UP000054988">
    <property type="component" value="Unassembled WGS sequence"/>
</dbReference>